<dbReference type="Pfam" id="PF01130">
    <property type="entry name" value="CD36"/>
    <property type="match status" value="1"/>
</dbReference>
<comment type="similarity">
    <text evidence="2">Belongs to the CD36 family.</text>
</comment>
<evidence type="ECO:0000256" key="1">
    <source>
        <dbReference type="ARBA" id="ARBA00004236"/>
    </source>
</evidence>
<keyword evidence="3" id="KW-1003">Cell membrane</keyword>
<evidence type="ECO:0000256" key="6">
    <source>
        <dbReference type="ARBA" id="ARBA00023136"/>
    </source>
</evidence>
<evidence type="ECO:0000313" key="8">
    <source>
        <dbReference type="EMBL" id="GBP57040.1"/>
    </source>
</evidence>
<dbReference type="GO" id="GO:0005886">
    <property type="term" value="C:plasma membrane"/>
    <property type="evidence" value="ECO:0007669"/>
    <property type="project" value="UniProtKB-SubCell"/>
</dbReference>
<keyword evidence="7" id="KW-0325">Glycoprotein</keyword>
<dbReference type="PANTHER" id="PTHR11923">
    <property type="entry name" value="SCAVENGER RECEPTOR CLASS B TYPE-1 SR-B1"/>
    <property type="match status" value="1"/>
</dbReference>
<dbReference type="Proteomes" id="UP000299102">
    <property type="component" value="Unassembled WGS sequence"/>
</dbReference>
<comment type="caution">
    <text evidence="8">The sequence shown here is derived from an EMBL/GenBank/DDBJ whole genome shotgun (WGS) entry which is preliminary data.</text>
</comment>
<sequence>MRIERLLSSIVTLCSRLTCKLRSIANVVAKQSFMTRFALNNLITLTGSQPLAKMTAKEFMMGYKSQLLTLGNQFMPGWIYFDKLGLIDRMYDFEGDYETVYTGEDDLSLSGLIDTYRGSQDLPQWKGRHCSNVQYASDGTKFKGGVTRNDSLLFFRKSLCRAAPLNSDQHPAVVHYAMVTKGQGVACKPESMAVTDQEALD</sequence>
<dbReference type="GO" id="GO:0005737">
    <property type="term" value="C:cytoplasm"/>
    <property type="evidence" value="ECO:0007669"/>
    <property type="project" value="TreeGrafter"/>
</dbReference>
<gene>
    <name evidence="8" type="primary">SCARB1</name>
    <name evidence="8" type="ORF">EVAR_45795_1</name>
</gene>
<proteinExistence type="inferred from homology"/>
<protein>
    <submittedName>
        <fullName evidence="8">Scavenger receptor class B member 1</fullName>
    </submittedName>
</protein>
<dbReference type="OrthoDB" id="18585at2759"/>
<dbReference type="PANTHER" id="PTHR11923:SF67">
    <property type="entry name" value="RE68569P"/>
    <property type="match status" value="1"/>
</dbReference>
<keyword evidence="4" id="KW-0812">Transmembrane</keyword>
<keyword evidence="5" id="KW-1133">Transmembrane helix</keyword>
<keyword evidence="9" id="KW-1185">Reference proteome</keyword>
<evidence type="ECO:0000256" key="2">
    <source>
        <dbReference type="ARBA" id="ARBA00010532"/>
    </source>
</evidence>
<dbReference type="STRING" id="151549.A0A4C1X1T0"/>
<organism evidence="8 9">
    <name type="scientific">Eumeta variegata</name>
    <name type="common">Bagworm moth</name>
    <name type="synonym">Eumeta japonica</name>
    <dbReference type="NCBI Taxonomy" id="151549"/>
    <lineage>
        <taxon>Eukaryota</taxon>
        <taxon>Metazoa</taxon>
        <taxon>Ecdysozoa</taxon>
        <taxon>Arthropoda</taxon>
        <taxon>Hexapoda</taxon>
        <taxon>Insecta</taxon>
        <taxon>Pterygota</taxon>
        <taxon>Neoptera</taxon>
        <taxon>Endopterygota</taxon>
        <taxon>Lepidoptera</taxon>
        <taxon>Glossata</taxon>
        <taxon>Ditrysia</taxon>
        <taxon>Tineoidea</taxon>
        <taxon>Psychidae</taxon>
        <taxon>Oiketicinae</taxon>
        <taxon>Eumeta</taxon>
    </lineage>
</organism>
<evidence type="ECO:0000256" key="7">
    <source>
        <dbReference type="ARBA" id="ARBA00023180"/>
    </source>
</evidence>
<comment type="subcellular location">
    <subcellularLocation>
        <location evidence="1">Cell membrane</location>
    </subcellularLocation>
</comment>
<keyword evidence="8" id="KW-0675">Receptor</keyword>
<keyword evidence="6" id="KW-0472">Membrane</keyword>
<dbReference type="GO" id="GO:0005044">
    <property type="term" value="F:scavenger receptor activity"/>
    <property type="evidence" value="ECO:0007669"/>
    <property type="project" value="TreeGrafter"/>
</dbReference>
<name>A0A4C1X1T0_EUMVA</name>
<evidence type="ECO:0000256" key="3">
    <source>
        <dbReference type="ARBA" id="ARBA00022475"/>
    </source>
</evidence>
<evidence type="ECO:0000256" key="4">
    <source>
        <dbReference type="ARBA" id="ARBA00022692"/>
    </source>
</evidence>
<dbReference type="AlphaFoldDB" id="A0A4C1X1T0"/>
<reference evidence="8 9" key="1">
    <citation type="journal article" date="2019" name="Commun. Biol.">
        <title>The bagworm genome reveals a unique fibroin gene that provides high tensile strength.</title>
        <authorList>
            <person name="Kono N."/>
            <person name="Nakamura H."/>
            <person name="Ohtoshi R."/>
            <person name="Tomita M."/>
            <person name="Numata K."/>
            <person name="Arakawa K."/>
        </authorList>
    </citation>
    <scope>NUCLEOTIDE SEQUENCE [LARGE SCALE GENOMIC DNA]</scope>
</reference>
<accession>A0A4C1X1T0</accession>
<evidence type="ECO:0000313" key="9">
    <source>
        <dbReference type="Proteomes" id="UP000299102"/>
    </source>
</evidence>
<dbReference type="EMBL" id="BGZK01000707">
    <property type="protein sequence ID" value="GBP57040.1"/>
    <property type="molecule type" value="Genomic_DNA"/>
</dbReference>
<dbReference type="InterPro" id="IPR002159">
    <property type="entry name" value="CD36_fam"/>
</dbReference>
<evidence type="ECO:0000256" key="5">
    <source>
        <dbReference type="ARBA" id="ARBA00022989"/>
    </source>
</evidence>